<dbReference type="Gene3D" id="3.40.970.10">
    <property type="entry name" value="Ribonuclease H1, N-terminal domain"/>
    <property type="match status" value="1"/>
</dbReference>
<dbReference type="FunFam" id="3.40.970.10:FF:000002">
    <property type="entry name" value="Ribonuclease H"/>
    <property type="match status" value="1"/>
</dbReference>
<feature type="non-terminal residue" evidence="12">
    <location>
        <position position="115"/>
    </location>
</feature>
<evidence type="ECO:0000256" key="2">
    <source>
        <dbReference type="ARBA" id="ARBA00004065"/>
    </source>
</evidence>
<dbReference type="InterPro" id="IPR050092">
    <property type="entry name" value="RNase_H"/>
</dbReference>
<evidence type="ECO:0000256" key="10">
    <source>
        <dbReference type="ARBA" id="ARBA00022842"/>
    </source>
</evidence>
<accession>A0A9N9KI72</accession>
<keyword evidence="7" id="KW-0479">Metal-binding</keyword>
<comment type="caution">
    <text evidence="12">The sequence shown here is derived from an EMBL/GenBank/DDBJ whole genome shotgun (WGS) entry which is preliminary data.</text>
</comment>
<comment type="cofactor">
    <cofactor evidence="1">
        <name>Mg(2+)</name>
        <dbReference type="ChEBI" id="CHEBI:18420"/>
    </cofactor>
</comment>
<name>A0A9N9KI72_9GLOM</name>
<dbReference type="SUPFAM" id="SSF55658">
    <property type="entry name" value="L9 N-domain-like"/>
    <property type="match status" value="1"/>
</dbReference>
<feature type="domain" description="Ribonuclease H1 N-terminal" evidence="11">
    <location>
        <begin position="25"/>
        <end position="67"/>
    </location>
</feature>
<evidence type="ECO:0000256" key="1">
    <source>
        <dbReference type="ARBA" id="ARBA00001946"/>
    </source>
</evidence>
<evidence type="ECO:0000256" key="5">
    <source>
        <dbReference type="ARBA" id="ARBA00017721"/>
    </source>
</evidence>
<keyword evidence="8" id="KW-0255">Endonuclease</keyword>
<feature type="non-terminal residue" evidence="12">
    <location>
        <position position="1"/>
    </location>
</feature>
<keyword evidence="10" id="KW-0460">Magnesium</keyword>
<evidence type="ECO:0000256" key="7">
    <source>
        <dbReference type="ARBA" id="ARBA00022723"/>
    </source>
</evidence>
<dbReference type="Gene3D" id="3.30.420.10">
    <property type="entry name" value="Ribonuclease H-like superfamily/Ribonuclease H"/>
    <property type="match status" value="1"/>
</dbReference>
<proteinExistence type="inferred from homology"/>
<dbReference type="InterPro" id="IPR009027">
    <property type="entry name" value="Ribosomal_bL9/RNase_H1_N"/>
</dbReference>
<comment type="function">
    <text evidence="2">Endonuclease that specifically degrades the RNA of RNA-DNA hybrids.</text>
</comment>
<dbReference type="PANTHER" id="PTHR10642">
    <property type="entry name" value="RIBONUCLEASE H1"/>
    <property type="match status" value="1"/>
</dbReference>
<evidence type="ECO:0000259" key="11">
    <source>
        <dbReference type="Pfam" id="PF01693"/>
    </source>
</evidence>
<dbReference type="PANTHER" id="PTHR10642:SF26">
    <property type="entry name" value="RIBONUCLEASE H1"/>
    <property type="match status" value="1"/>
</dbReference>
<dbReference type="EC" id="3.1.26.4" evidence="4"/>
<dbReference type="Proteomes" id="UP000789759">
    <property type="component" value="Unassembled WGS sequence"/>
</dbReference>
<dbReference type="GO" id="GO:0004523">
    <property type="term" value="F:RNA-DNA hybrid ribonuclease activity"/>
    <property type="evidence" value="ECO:0007669"/>
    <property type="project" value="UniProtKB-EC"/>
</dbReference>
<sequence>ICNPFEFVVDDSISQMPKVKRKDGYYAVKTGRQKGIYESWEKCKAQVHKFKNSEYRKFYTFQQAQEYLDGKKTTIQQDPNIEKIWTDGSTYKNGTKYATSGIGVFFGDNDPRNLS</sequence>
<dbReference type="GO" id="GO:0046872">
    <property type="term" value="F:metal ion binding"/>
    <property type="evidence" value="ECO:0007669"/>
    <property type="project" value="UniProtKB-KW"/>
</dbReference>
<evidence type="ECO:0000256" key="8">
    <source>
        <dbReference type="ARBA" id="ARBA00022759"/>
    </source>
</evidence>
<dbReference type="AlphaFoldDB" id="A0A9N9KI72"/>
<evidence type="ECO:0000256" key="6">
    <source>
        <dbReference type="ARBA" id="ARBA00022722"/>
    </source>
</evidence>
<evidence type="ECO:0000313" key="12">
    <source>
        <dbReference type="EMBL" id="CAG8836854.1"/>
    </source>
</evidence>
<keyword evidence="9" id="KW-0378">Hydrolase</keyword>
<evidence type="ECO:0000313" key="13">
    <source>
        <dbReference type="Proteomes" id="UP000789759"/>
    </source>
</evidence>
<evidence type="ECO:0000256" key="3">
    <source>
        <dbReference type="ARBA" id="ARBA00005300"/>
    </source>
</evidence>
<dbReference type="Pfam" id="PF01693">
    <property type="entry name" value="Cauli_VI"/>
    <property type="match status" value="1"/>
</dbReference>
<dbReference type="GO" id="GO:0003676">
    <property type="term" value="F:nucleic acid binding"/>
    <property type="evidence" value="ECO:0007669"/>
    <property type="project" value="InterPro"/>
</dbReference>
<evidence type="ECO:0000256" key="9">
    <source>
        <dbReference type="ARBA" id="ARBA00022801"/>
    </source>
</evidence>
<reference evidence="12" key="1">
    <citation type="submission" date="2021-06" db="EMBL/GenBank/DDBJ databases">
        <authorList>
            <person name="Kallberg Y."/>
            <person name="Tangrot J."/>
            <person name="Rosling A."/>
        </authorList>
    </citation>
    <scope>NUCLEOTIDE SEQUENCE</scope>
    <source>
        <strain evidence="12">FL966</strain>
    </source>
</reference>
<comment type="similarity">
    <text evidence="3">Belongs to the RNase H family.</text>
</comment>
<dbReference type="InterPro" id="IPR011320">
    <property type="entry name" value="RNase_H1_N"/>
</dbReference>
<gene>
    <name evidence="12" type="ORF">CPELLU_LOCUS21457</name>
</gene>
<evidence type="ECO:0000256" key="4">
    <source>
        <dbReference type="ARBA" id="ARBA00012180"/>
    </source>
</evidence>
<keyword evidence="6" id="KW-0540">Nuclease</keyword>
<dbReference type="EMBL" id="CAJVQA010079731">
    <property type="protein sequence ID" value="CAG8836854.1"/>
    <property type="molecule type" value="Genomic_DNA"/>
</dbReference>
<dbReference type="InterPro" id="IPR037056">
    <property type="entry name" value="RNase_H1_N_sf"/>
</dbReference>
<protein>
    <recommendedName>
        <fullName evidence="5">Ribonuclease H</fullName>
        <ecNumber evidence="4">3.1.26.4</ecNumber>
    </recommendedName>
</protein>
<keyword evidence="13" id="KW-1185">Reference proteome</keyword>
<organism evidence="12 13">
    <name type="scientific">Cetraspora pellucida</name>
    <dbReference type="NCBI Taxonomy" id="1433469"/>
    <lineage>
        <taxon>Eukaryota</taxon>
        <taxon>Fungi</taxon>
        <taxon>Fungi incertae sedis</taxon>
        <taxon>Mucoromycota</taxon>
        <taxon>Glomeromycotina</taxon>
        <taxon>Glomeromycetes</taxon>
        <taxon>Diversisporales</taxon>
        <taxon>Gigasporaceae</taxon>
        <taxon>Cetraspora</taxon>
    </lineage>
</organism>
<dbReference type="OrthoDB" id="128665at2759"/>
<dbReference type="InterPro" id="IPR036397">
    <property type="entry name" value="RNaseH_sf"/>
</dbReference>
<dbReference type="GO" id="GO:0043137">
    <property type="term" value="P:DNA replication, removal of RNA primer"/>
    <property type="evidence" value="ECO:0007669"/>
    <property type="project" value="TreeGrafter"/>
</dbReference>